<dbReference type="Proteomes" id="UP000236754">
    <property type="component" value="Unassembled WGS sequence"/>
</dbReference>
<evidence type="ECO:0000313" key="2">
    <source>
        <dbReference type="EMBL" id="SEG92249.1"/>
    </source>
</evidence>
<dbReference type="GO" id="GO:0016787">
    <property type="term" value="F:hydrolase activity"/>
    <property type="evidence" value="ECO:0007669"/>
    <property type="project" value="UniProtKB-KW"/>
</dbReference>
<keyword evidence="2" id="KW-0378">Hydrolase</keyword>
<sequence length="406" mass="43860">MSIDDRSGSRPSRRTFGRAALVAGGSLALGLSATPALARTPGSPAAPGAYAQRAVTAYDALQRTFYDAKTKLYAPNFPAQPGDNPYAYVYPYAGVITATLDLLRLDRGYASALRDRDEALAAYYNPAPASANPLSPPAPASPPGYASYVLPPLGGSGDLFYDDNEWLALAALQQYRTTGDRAALRRAELINTLVAYGWDDDPSHPDPGGTFWTQATYSHDRNTVSNGLGSEIASRLYLLTGKRTHLDRSLRQFAWVDRYLRAPNGLYWDHVDLDGTVNTAQLAYNQGNMLGAATLLHLATGERAYLTQAIDIAGTALEVYGSSPTLSSDVPGAVTFFKNLFLLHSVHPDESYRRRQREYADTLWATVDPATGLLPTDGGLAVNAQAALVETQALAAWSPRDYHLLL</sequence>
<dbReference type="Gene3D" id="1.50.10.20">
    <property type="match status" value="1"/>
</dbReference>
<dbReference type="PANTHER" id="PTHR47791:SF4">
    <property type="entry name" value="(PUTATIVE SECRETED PROTEIN)-RELATED"/>
    <property type="match status" value="1"/>
</dbReference>
<dbReference type="InterPro" id="IPR053169">
    <property type="entry name" value="MUG_Protein"/>
</dbReference>
<organism evidence="2 3">
    <name type="scientific">Actinacidiphila yanglinensis</name>
    <dbReference type="NCBI Taxonomy" id="310779"/>
    <lineage>
        <taxon>Bacteria</taxon>
        <taxon>Bacillati</taxon>
        <taxon>Actinomycetota</taxon>
        <taxon>Actinomycetes</taxon>
        <taxon>Kitasatosporales</taxon>
        <taxon>Streptomycetaceae</taxon>
        <taxon>Actinacidiphila</taxon>
    </lineage>
</organism>
<protein>
    <submittedName>
        <fullName evidence="2">Glycosyl hydrolase family 76</fullName>
    </submittedName>
</protein>
<accession>A0A1H6E4V0</accession>
<dbReference type="InterPro" id="IPR005198">
    <property type="entry name" value="Glyco_hydro_76"/>
</dbReference>
<dbReference type="SUPFAM" id="SSF48208">
    <property type="entry name" value="Six-hairpin glycosidases"/>
    <property type="match status" value="1"/>
</dbReference>
<dbReference type="AlphaFoldDB" id="A0A1H6E4V0"/>
<dbReference type="InterPro" id="IPR006311">
    <property type="entry name" value="TAT_signal"/>
</dbReference>
<feature type="chain" id="PRO_5009296541" evidence="1">
    <location>
        <begin position="39"/>
        <end position="406"/>
    </location>
</feature>
<keyword evidence="1" id="KW-0732">Signal</keyword>
<dbReference type="GO" id="GO:0005975">
    <property type="term" value="P:carbohydrate metabolic process"/>
    <property type="evidence" value="ECO:0007669"/>
    <property type="project" value="InterPro"/>
</dbReference>
<dbReference type="PROSITE" id="PS51318">
    <property type="entry name" value="TAT"/>
    <property type="match status" value="1"/>
</dbReference>
<dbReference type="InterPro" id="IPR008928">
    <property type="entry name" value="6-hairpin_glycosidase_sf"/>
</dbReference>
<evidence type="ECO:0000313" key="3">
    <source>
        <dbReference type="Proteomes" id="UP000236754"/>
    </source>
</evidence>
<dbReference type="PANTHER" id="PTHR47791">
    <property type="entry name" value="MEIOTICALLY UP-REGULATED GENE 191 PROTEIN"/>
    <property type="match status" value="1"/>
</dbReference>
<evidence type="ECO:0000256" key="1">
    <source>
        <dbReference type="SAM" id="SignalP"/>
    </source>
</evidence>
<proteinExistence type="predicted"/>
<dbReference type="Pfam" id="PF03663">
    <property type="entry name" value="Glyco_hydro_76"/>
    <property type="match status" value="1"/>
</dbReference>
<feature type="signal peptide" evidence="1">
    <location>
        <begin position="1"/>
        <end position="38"/>
    </location>
</feature>
<name>A0A1H6E4V0_9ACTN</name>
<dbReference type="EMBL" id="FNVU01000025">
    <property type="protein sequence ID" value="SEG92249.1"/>
    <property type="molecule type" value="Genomic_DNA"/>
</dbReference>
<keyword evidence="3" id="KW-1185">Reference proteome</keyword>
<reference evidence="2 3" key="1">
    <citation type="submission" date="2016-10" db="EMBL/GenBank/DDBJ databases">
        <authorList>
            <person name="de Groot N.N."/>
        </authorList>
    </citation>
    <scope>NUCLEOTIDE SEQUENCE [LARGE SCALE GENOMIC DNA]</scope>
    <source>
        <strain evidence="2 3">CGMCC 4.2023</strain>
    </source>
</reference>
<gene>
    <name evidence="2" type="ORF">SAMN05216223_125100</name>
</gene>